<proteinExistence type="predicted"/>
<dbReference type="Proteomes" id="UP000177659">
    <property type="component" value="Unassembled WGS sequence"/>
</dbReference>
<dbReference type="EMBL" id="MFLC01000034">
    <property type="protein sequence ID" value="OGG54689.1"/>
    <property type="molecule type" value="Genomic_DNA"/>
</dbReference>
<evidence type="ECO:0000313" key="1">
    <source>
        <dbReference type="EMBL" id="OGG54689.1"/>
    </source>
</evidence>
<dbReference type="AlphaFoldDB" id="A0A1F6CZT8"/>
<dbReference type="PANTHER" id="PTHR39189">
    <property type="entry name" value="UPF0173 METAL-DEPENDENT HYDROLASE YTKL"/>
    <property type="match status" value="1"/>
</dbReference>
<reference evidence="1 2" key="1">
    <citation type="journal article" date="2016" name="Nat. Commun.">
        <title>Thousands of microbial genomes shed light on interconnected biogeochemical processes in an aquifer system.</title>
        <authorList>
            <person name="Anantharaman K."/>
            <person name="Brown C.T."/>
            <person name="Hug L.A."/>
            <person name="Sharon I."/>
            <person name="Castelle C.J."/>
            <person name="Probst A.J."/>
            <person name="Thomas B.C."/>
            <person name="Singh A."/>
            <person name="Wilkins M.J."/>
            <person name="Karaoz U."/>
            <person name="Brodie E.L."/>
            <person name="Williams K.H."/>
            <person name="Hubbard S.S."/>
            <person name="Banfield J.F."/>
        </authorList>
    </citation>
    <scope>NUCLEOTIDE SEQUENCE [LARGE SCALE GENOMIC DNA]</scope>
</reference>
<accession>A0A1F6CZT8</accession>
<organism evidence="1 2">
    <name type="scientific">Candidatus Kaiserbacteria bacterium RIFCSPHIGHO2_02_FULL_49_11</name>
    <dbReference type="NCBI Taxonomy" id="1798489"/>
    <lineage>
        <taxon>Bacteria</taxon>
        <taxon>Candidatus Kaiseribacteriota</taxon>
    </lineage>
</organism>
<dbReference type="Pfam" id="PF13483">
    <property type="entry name" value="Lactamase_B_3"/>
    <property type="match status" value="1"/>
</dbReference>
<gene>
    <name evidence="1" type="ORF">A3D62_03315</name>
</gene>
<dbReference type="InterPro" id="IPR036866">
    <property type="entry name" value="RibonucZ/Hydroxyglut_hydro"/>
</dbReference>
<evidence type="ECO:0008006" key="3">
    <source>
        <dbReference type="Google" id="ProtNLM"/>
    </source>
</evidence>
<name>A0A1F6CZT8_9BACT</name>
<comment type="caution">
    <text evidence="1">The sequence shown here is derived from an EMBL/GenBank/DDBJ whole genome shotgun (WGS) entry which is preliminary data.</text>
</comment>
<dbReference type="PANTHER" id="PTHR39189:SF1">
    <property type="entry name" value="UPF0173 METAL-DEPENDENT HYDROLASE YTKL"/>
    <property type="match status" value="1"/>
</dbReference>
<dbReference type="SUPFAM" id="SSF56281">
    <property type="entry name" value="Metallo-hydrolase/oxidoreductase"/>
    <property type="match status" value="1"/>
</dbReference>
<protein>
    <recommendedName>
        <fullName evidence="3">Zn-dependent hydrolase</fullName>
    </recommendedName>
</protein>
<sequence length="223" mass="23877">MVISYHGGEFIKASVGDTTIAFNPISKNSSLSGSRFGADIVLVSLNDKDMNGIEQVTYGEKSPFVISGPGEYEVEKLFIKGFPSVSRYASSGKIAKEGRPNTIFMVTMEGMNLCFLGALSEKKVDPKIFEDVEEIDILFVPIGGEGVLSASEAHEVAVSLEPRLIIPTHYPSTSSGQVGIGEKDALKTFLKEGGAEGEKAQEKLTIKKKDLEGKAGEIVVLSV</sequence>
<evidence type="ECO:0000313" key="2">
    <source>
        <dbReference type="Proteomes" id="UP000177659"/>
    </source>
</evidence>
<dbReference type="Gene3D" id="3.60.15.10">
    <property type="entry name" value="Ribonuclease Z/Hydroxyacylglutathione hydrolase-like"/>
    <property type="match status" value="1"/>
</dbReference>